<feature type="signal peptide" evidence="2">
    <location>
        <begin position="1"/>
        <end position="22"/>
    </location>
</feature>
<dbReference type="Pfam" id="PF10342">
    <property type="entry name" value="Kre9_KNH"/>
    <property type="match status" value="1"/>
</dbReference>
<dbReference type="AlphaFoldDB" id="A0A2J6TJV5"/>
<accession>A0A2J6TJV5</accession>
<dbReference type="Proteomes" id="UP000235371">
    <property type="component" value="Unassembled WGS sequence"/>
</dbReference>
<evidence type="ECO:0000256" key="2">
    <source>
        <dbReference type="SAM" id="SignalP"/>
    </source>
</evidence>
<dbReference type="RefSeq" id="XP_024740180.1">
    <property type="nucleotide sequence ID" value="XM_024879683.1"/>
</dbReference>
<protein>
    <recommendedName>
        <fullName evidence="3">Yeast cell wall synthesis Kre9/Knh1-like N-terminal domain-containing protein</fullName>
    </recommendedName>
</protein>
<dbReference type="InterPro" id="IPR018466">
    <property type="entry name" value="Kre9/Knh1-like_N"/>
</dbReference>
<feature type="chain" id="PRO_5014359958" description="Yeast cell wall synthesis Kre9/Knh1-like N-terminal domain-containing protein" evidence="2">
    <location>
        <begin position="23"/>
        <end position="208"/>
    </location>
</feature>
<evidence type="ECO:0000313" key="4">
    <source>
        <dbReference type="EMBL" id="PMD63276.1"/>
    </source>
</evidence>
<organism evidence="4 5">
    <name type="scientific">Hyaloscypha bicolor E</name>
    <dbReference type="NCBI Taxonomy" id="1095630"/>
    <lineage>
        <taxon>Eukaryota</taxon>
        <taxon>Fungi</taxon>
        <taxon>Dikarya</taxon>
        <taxon>Ascomycota</taxon>
        <taxon>Pezizomycotina</taxon>
        <taxon>Leotiomycetes</taxon>
        <taxon>Helotiales</taxon>
        <taxon>Hyaloscyphaceae</taxon>
        <taxon>Hyaloscypha</taxon>
        <taxon>Hyaloscypha bicolor</taxon>
    </lineage>
</organism>
<dbReference type="InParanoid" id="A0A2J6TJV5"/>
<dbReference type="OrthoDB" id="2260257at2759"/>
<evidence type="ECO:0000313" key="5">
    <source>
        <dbReference type="Proteomes" id="UP000235371"/>
    </source>
</evidence>
<reference evidence="4 5" key="1">
    <citation type="submission" date="2016-04" db="EMBL/GenBank/DDBJ databases">
        <title>A degradative enzymes factory behind the ericoid mycorrhizal symbiosis.</title>
        <authorList>
            <consortium name="DOE Joint Genome Institute"/>
            <person name="Martino E."/>
            <person name="Morin E."/>
            <person name="Grelet G."/>
            <person name="Kuo A."/>
            <person name="Kohler A."/>
            <person name="Daghino S."/>
            <person name="Barry K."/>
            <person name="Choi C."/>
            <person name="Cichocki N."/>
            <person name="Clum A."/>
            <person name="Copeland A."/>
            <person name="Hainaut M."/>
            <person name="Haridas S."/>
            <person name="Labutti K."/>
            <person name="Lindquist E."/>
            <person name="Lipzen A."/>
            <person name="Khouja H.-R."/>
            <person name="Murat C."/>
            <person name="Ohm R."/>
            <person name="Olson A."/>
            <person name="Spatafora J."/>
            <person name="Veneault-Fourrey C."/>
            <person name="Henrissat B."/>
            <person name="Grigoriev I."/>
            <person name="Martin F."/>
            <person name="Perotto S."/>
        </authorList>
    </citation>
    <scope>NUCLEOTIDE SEQUENCE [LARGE SCALE GENOMIC DNA]</scope>
    <source>
        <strain evidence="4 5">E</strain>
    </source>
</reference>
<dbReference type="EMBL" id="KZ613782">
    <property type="protein sequence ID" value="PMD63276.1"/>
    <property type="molecule type" value="Genomic_DNA"/>
</dbReference>
<proteinExistence type="predicted"/>
<name>A0A2J6TJV5_9HELO</name>
<feature type="domain" description="Yeast cell wall synthesis Kre9/Knh1-like N-terminal" evidence="3">
    <location>
        <begin position="34"/>
        <end position="112"/>
    </location>
</feature>
<keyword evidence="1 2" id="KW-0732">Signal</keyword>
<evidence type="ECO:0000259" key="3">
    <source>
        <dbReference type="Pfam" id="PF10342"/>
    </source>
</evidence>
<gene>
    <name evidence="4" type="ORF">K444DRAFT_610108</name>
</gene>
<keyword evidence="5" id="KW-1185">Reference proteome</keyword>
<dbReference type="GeneID" id="36587760"/>
<evidence type="ECO:0000256" key="1">
    <source>
        <dbReference type="ARBA" id="ARBA00022729"/>
    </source>
</evidence>
<sequence length="208" mass="22410">MMVRFRWIFAVLLGFLARATIAANDFTYTGSPVAGKPFTITWAPGTYSTIDILLYSLTGYPSYVPTIAIPISQGIPNSGSYVWNVPASLGGFYCLSIARDFNFPVSYSPKFALGPYTFSSIDYATYTSVPQTTTCTSALPVPTGPNPFVTPADKNGVMRVGVATNIQWQPTTKGTVSLILNPSMSNSYMISSATILSKFSLPCAIRTC</sequence>